<accession>A0A6A6YSL6</accession>
<dbReference type="GeneID" id="54454988"/>
<dbReference type="SMART" id="SM00320">
    <property type="entry name" value="WD40"/>
    <property type="match status" value="6"/>
</dbReference>
<dbReference type="SUPFAM" id="SSF50978">
    <property type="entry name" value="WD40 repeat-like"/>
    <property type="match status" value="1"/>
</dbReference>
<dbReference type="InterPro" id="IPR050995">
    <property type="entry name" value="WD-F-box_domain-protein"/>
</dbReference>
<keyword evidence="1 3" id="KW-0853">WD repeat</keyword>
<dbReference type="InterPro" id="IPR020472">
    <property type="entry name" value="WD40_PAC1"/>
</dbReference>
<evidence type="ECO:0000256" key="1">
    <source>
        <dbReference type="ARBA" id="ARBA00022574"/>
    </source>
</evidence>
<dbReference type="PANTHER" id="PTHR14604:SF4">
    <property type="entry name" value="F-BOX DOMAIN-CONTAINING PROTEIN"/>
    <property type="match status" value="1"/>
</dbReference>
<keyword evidence="6" id="KW-1185">Reference proteome</keyword>
<feature type="repeat" description="WD" evidence="3">
    <location>
        <begin position="224"/>
        <end position="265"/>
    </location>
</feature>
<evidence type="ECO:0000313" key="6">
    <source>
        <dbReference type="Proteomes" id="UP000504636"/>
    </source>
</evidence>
<protein>
    <submittedName>
        <fullName evidence="5 7">WD40 repeat-like protein</fullName>
    </submittedName>
</protein>
<evidence type="ECO:0000256" key="3">
    <source>
        <dbReference type="PROSITE-ProRule" id="PRU00221"/>
    </source>
</evidence>
<evidence type="ECO:0000313" key="5">
    <source>
        <dbReference type="EMBL" id="KAF2810907.1"/>
    </source>
</evidence>
<dbReference type="OrthoDB" id="19711at2759"/>
<name>A0A6A6YSL6_9PEZI</name>
<evidence type="ECO:0000313" key="7">
    <source>
        <dbReference type="RefSeq" id="XP_033577871.1"/>
    </source>
</evidence>
<dbReference type="InterPro" id="IPR036322">
    <property type="entry name" value="WD40_repeat_dom_sf"/>
</dbReference>
<proteinExistence type="predicted"/>
<dbReference type="PROSITE" id="PS50082">
    <property type="entry name" value="WD_REPEATS_2"/>
    <property type="match status" value="5"/>
</dbReference>
<feature type="repeat" description="WD" evidence="3">
    <location>
        <begin position="183"/>
        <end position="222"/>
    </location>
</feature>
<dbReference type="PRINTS" id="PR00320">
    <property type="entry name" value="GPROTEINBRPT"/>
</dbReference>
<evidence type="ECO:0000256" key="4">
    <source>
        <dbReference type="SAM" id="MobiDB-lite"/>
    </source>
</evidence>
<feature type="repeat" description="WD" evidence="3">
    <location>
        <begin position="267"/>
        <end position="297"/>
    </location>
</feature>
<dbReference type="RefSeq" id="XP_033577871.1">
    <property type="nucleotide sequence ID" value="XM_033714095.1"/>
</dbReference>
<evidence type="ECO:0000256" key="2">
    <source>
        <dbReference type="ARBA" id="ARBA00022737"/>
    </source>
</evidence>
<dbReference type="Proteomes" id="UP000504636">
    <property type="component" value="Unplaced"/>
</dbReference>
<dbReference type="PANTHER" id="PTHR14604">
    <property type="entry name" value="WD40 REPEAT PF20"/>
    <property type="match status" value="1"/>
</dbReference>
<dbReference type="InterPro" id="IPR001680">
    <property type="entry name" value="WD40_rpt"/>
</dbReference>
<dbReference type="Gene3D" id="2.130.10.10">
    <property type="entry name" value="YVTN repeat-like/Quinoprotein amine dehydrogenase"/>
    <property type="match status" value="2"/>
</dbReference>
<feature type="repeat" description="WD" evidence="3">
    <location>
        <begin position="400"/>
        <end position="431"/>
    </location>
</feature>
<dbReference type="AlphaFoldDB" id="A0A6A6YSL6"/>
<gene>
    <name evidence="5 7" type="ORF">BDZ99DRAFT_290919</name>
</gene>
<reference evidence="7" key="3">
    <citation type="submission" date="2025-04" db="UniProtKB">
        <authorList>
            <consortium name="RefSeq"/>
        </authorList>
    </citation>
    <scope>IDENTIFICATION</scope>
    <source>
        <strain evidence="7">CBS 304.34</strain>
    </source>
</reference>
<dbReference type="PROSITE" id="PS50294">
    <property type="entry name" value="WD_REPEATS_REGION"/>
    <property type="match status" value="3"/>
</dbReference>
<sequence>MAIEMLNLSINRSIKSDTQDILNDTSELKDDTAQILQEIAKLQAKLPEHGQTGDQYVMHRYLDSLTTYAESSFGQLSIQGLEEESRKPTPIEERLASDGIISLYPSSSSATAQGSYPSASASVSAPPLEAQASDLPLSRLPSSPHSFFPPEDPDLDPPFAVSDLSWCKNSALPFSFPHPQHATEGHTDLVYTICQTSNFVISGSRDRSIRVWNAKKRRLEYPPLLGHESSVFCVTADETQDLIVSCGGDRSIMTWQLSTGALKSRIPQAHGDSVLNIKLNEWYLVSSSKDCTAKVWDRKLLVLPNNRRVSEPFPQSVLRGHAAPINAVVLTDAEAVTACGDRQIRVFDLDSGTCLRRMSSHEKTITTLVLSADGRYIISAGGDSDIVIHSKESGNEVTRLQGHGDLIRALITIPEANLIVSGSYDETVAIWAFNEDGVWKKERSLDVKETQRRSLALDLRKRSSDFTEEIRKAVETGADADVEARSSGKVFCLLSRGKQILCGAGSTIVGWDFGDDPEVEEDFDTRVQSAAEAPKKQKGKRRQFFTSLKRGF</sequence>
<dbReference type="InterPro" id="IPR015943">
    <property type="entry name" value="WD40/YVTN_repeat-like_dom_sf"/>
</dbReference>
<dbReference type="EMBL" id="MU003699">
    <property type="protein sequence ID" value="KAF2810907.1"/>
    <property type="molecule type" value="Genomic_DNA"/>
</dbReference>
<dbReference type="CDD" id="cd00200">
    <property type="entry name" value="WD40"/>
    <property type="match status" value="1"/>
</dbReference>
<reference evidence="7" key="2">
    <citation type="submission" date="2020-04" db="EMBL/GenBank/DDBJ databases">
        <authorList>
            <consortium name="NCBI Genome Project"/>
        </authorList>
    </citation>
    <scope>NUCLEOTIDE SEQUENCE</scope>
    <source>
        <strain evidence="7">CBS 304.34</strain>
    </source>
</reference>
<feature type="region of interest" description="Disordered" evidence="4">
    <location>
        <begin position="528"/>
        <end position="552"/>
    </location>
</feature>
<reference evidence="5 7" key="1">
    <citation type="journal article" date="2020" name="Stud. Mycol.">
        <title>101 Dothideomycetes genomes: a test case for predicting lifestyles and emergence of pathogens.</title>
        <authorList>
            <person name="Haridas S."/>
            <person name="Albert R."/>
            <person name="Binder M."/>
            <person name="Bloem J."/>
            <person name="Labutti K."/>
            <person name="Salamov A."/>
            <person name="Andreopoulos B."/>
            <person name="Baker S."/>
            <person name="Barry K."/>
            <person name="Bills G."/>
            <person name="Bluhm B."/>
            <person name="Cannon C."/>
            <person name="Castanera R."/>
            <person name="Culley D."/>
            <person name="Daum C."/>
            <person name="Ezra D."/>
            <person name="Gonzalez J."/>
            <person name="Henrissat B."/>
            <person name="Kuo A."/>
            <person name="Liang C."/>
            <person name="Lipzen A."/>
            <person name="Lutzoni F."/>
            <person name="Magnuson J."/>
            <person name="Mondo S."/>
            <person name="Nolan M."/>
            <person name="Ohm R."/>
            <person name="Pangilinan J."/>
            <person name="Park H.-J."/>
            <person name="Ramirez L."/>
            <person name="Alfaro M."/>
            <person name="Sun H."/>
            <person name="Tritt A."/>
            <person name="Yoshinaga Y."/>
            <person name="Zwiers L.-H."/>
            <person name="Turgeon B."/>
            <person name="Goodwin S."/>
            <person name="Spatafora J."/>
            <person name="Crous P."/>
            <person name="Grigoriev I."/>
        </authorList>
    </citation>
    <scope>NUCLEOTIDE SEQUENCE</scope>
    <source>
        <strain evidence="5 7">CBS 304.34</strain>
    </source>
</reference>
<dbReference type="Pfam" id="PF00400">
    <property type="entry name" value="WD40"/>
    <property type="match status" value="6"/>
</dbReference>
<organism evidence="5">
    <name type="scientific">Mytilinidion resinicola</name>
    <dbReference type="NCBI Taxonomy" id="574789"/>
    <lineage>
        <taxon>Eukaryota</taxon>
        <taxon>Fungi</taxon>
        <taxon>Dikarya</taxon>
        <taxon>Ascomycota</taxon>
        <taxon>Pezizomycotina</taxon>
        <taxon>Dothideomycetes</taxon>
        <taxon>Pleosporomycetidae</taxon>
        <taxon>Mytilinidiales</taxon>
        <taxon>Mytilinidiaceae</taxon>
        <taxon>Mytilinidion</taxon>
    </lineage>
</organism>
<feature type="repeat" description="WD" evidence="3">
    <location>
        <begin position="358"/>
        <end position="399"/>
    </location>
</feature>
<keyword evidence="2" id="KW-0677">Repeat</keyword>